<evidence type="ECO:0000256" key="5">
    <source>
        <dbReference type="ARBA" id="ARBA00023163"/>
    </source>
</evidence>
<dbReference type="GO" id="GO:0003677">
    <property type="term" value="F:DNA binding"/>
    <property type="evidence" value="ECO:0007669"/>
    <property type="project" value="UniProtKB-KW"/>
</dbReference>
<evidence type="ECO:0000256" key="6">
    <source>
        <dbReference type="ARBA" id="ARBA00023242"/>
    </source>
</evidence>
<dbReference type="InterPro" id="IPR052360">
    <property type="entry name" value="Transcr_Regulatory_Proteins"/>
</dbReference>
<dbReference type="AlphaFoldDB" id="A0A8H7WCZ8"/>
<keyword evidence="9" id="KW-1185">Reference proteome</keyword>
<evidence type="ECO:0000313" key="8">
    <source>
        <dbReference type="EMBL" id="KAG4422576.1"/>
    </source>
</evidence>
<evidence type="ECO:0000313" key="9">
    <source>
        <dbReference type="Proteomes" id="UP000664132"/>
    </source>
</evidence>
<evidence type="ECO:0000256" key="7">
    <source>
        <dbReference type="SAM" id="MobiDB-lite"/>
    </source>
</evidence>
<accession>A0A8H7WCZ8</accession>
<keyword evidence="6" id="KW-0539">Nucleus</keyword>
<gene>
    <name evidence="8" type="ORF">IFR04_004345</name>
</gene>
<dbReference type="PANTHER" id="PTHR36206:SF4">
    <property type="entry name" value="HYPOTHETICAL CONSERVED PROTEIN (EUROFUNG)-RELATED"/>
    <property type="match status" value="1"/>
</dbReference>
<dbReference type="EMBL" id="JAFJYH010000047">
    <property type="protein sequence ID" value="KAG4422576.1"/>
    <property type="molecule type" value="Genomic_DNA"/>
</dbReference>
<protein>
    <submittedName>
        <fullName evidence="8">Uncharacterized protein</fullName>
    </submittedName>
</protein>
<dbReference type="GO" id="GO:0046872">
    <property type="term" value="F:metal ion binding"/>
    <property type="evidence" value="ECO:0007669"/>
    <property type="project" value="UniProtKB-KW"/>
</dbReference>
<dbReference type="InterPro" id="IPR021858">
    <property type="entry name" value="Fun_TF"/>
</dbReference>
<dbReference type="PANTHER" id="PTHR36206">
    <property type="entry name" value="ASPERCRYPTIN BIOSYNTHESIS CLUSTER-SPECIFIC TRANSCRIPTION REGULATOR ATNN-RELATED"/>
    <property type="match status" value="1"/>
</dbReference>
<evidence type="ECO:0000256" key="1">
    <source>
        <dbReference type="ARBA" id="ARBA00022723"/>
    </source>
</evidence>
<keyword evidence="2" id="KW-0862">Zinc</keyword>
<dbReference type="Proteomes" id="UP000664132">
    <property type="component" value="Unassembled WGS sequence"/>
</dbReference>
<evidence type="ECO:0000256" key="2">
    <source>
        <dbReference type="ARBA" id="ARBA00022833"/>
    </source>
</evidence>
<feature type="region of interest" description="Disordered" evidence="7">
    <location>
        <begin position="26"/>
        <end position="49"/>
    </location>
</feature>
<keyword evidence="3" id="KW-0805">Transcription regulation</keyword>
<name>A0A8H7WCZ8_9HELO</name>
<keyword evidence="1" id="KW-0479">Metal-binding</keyword>
<comment type="caution">
    <text evidence="8">The sequence shown here is derived from an EMBL/GenBank/DDBJ whole genome shotgun (WGS) entry which is preliminary data.</text>
</comment>
<dbReference type="OrthoDB" id="2593732at2759"/>
<keyword evidence="5" id="KW-0804">Transcription</keyword>
<dbReference type="Pfam" id="PF11951">
    <property type="entry name" value="Fungal_trans_2"/>
    <property type="match status" value="1"/>
</dbReference>
<evidence type="ECO:0000256" key="4">
    <source>
        <dbReference type="ARBA" id="ARBA00023125"/>
    </source>
</evidence>
<keyword evidence="4" id="KW-0238">DNA-binding</keyword>
<evidence type="ECO:0000256" key="3">
    <source>
        <dbReference type="ARBA" id="ARBA00023015"/>
    </source>
</evidence>
<sequence>MLANIQPKRRANSNMLLQARSAVSSAMKGGQVSPNAKTENQHPRRAAPQQLQIWSLNSDPTFHTETEHMYFKVFQDRAALELSGYFDTDFWGRTMLQICHKEEFARHAVIALGALSETMDVVRSDNTSSRTPEEIRRKHHQHALRYYGKALKLMREVPNRKGQAWVKYALLSCLLTTCFENYVGNQESAIAAAKAGVRLFNQKATGGWCETEADLYSAIRQRSSGDIDLMGTFDRLEAIILLQTLGRPTTDPQALLQLEERTPFKCTIPTQFQTVREARMYSDFHTKRALAWQAINAQRTSLADMDFGTDDSGRATMRIDEFTQRAEAEFGEYRQARENWYQAFRPVFEASRKRPGSKEFLGASMLMIQYVSANLMCVPPEEESEMIFDQYTSQYRTLVYLSRELLETFPRTKARKAVFSFDDGLVASLFSAATRCRDRNIRRQAIKLLVEHPRREGLWDSAAAVKVACWLVNLEEEAMLDGSVPESSRLRIEKMDTNLMERKVVVLCSKRNDASQARYDLEEVVLSW</sequence>
<organism evidence="8 9">
    <name type="scientific">Cadophora malorum</name>
    <dbReference type="NCBI Taxonomy" id="108018"/>
    <lineage>
        <taxon>Eukaryota</taxon>
        <taxon>Fungi</taxon>
        <taxon>Dikarya</taxon>
        <taxon>Ascomycota</taxon>
        <taxon>Pezizomycotina</taxon>
        <taxon>Leotiomycetes</taxon>
        <taxon>Helotiales</taxon>
        <taxon>Ploettnerulaceae</taxon>
        <taxon>Cadophora</taxon>
    </lineage>
</organism>
<proteinExistence type="predicted"/>
<reference evidence="8" key="1">
    <citation type="submission" date="2021-02" db="EMBL/GenBank/DDBJ databases">
        <title>Genome sequence Cadophora malorum strain M34.</title>
        <authorList>
            <person name="Stefanovic E."/>
            <person name="Vu D."/>
            <person name="Scully C."/>
            <person name="Dijksterhuis J."/>
            <person name="Roader J."/>
            <person name="Houbraken J."/>
        </authorList>
    </citation>
    <scope>NUCLEOTIDE SEQUENCE</scope>
    <source>
        <strain evidence="8">M34</strain>
    </source>
</reference>